<feature type="binding site" evidence="10">
    <location>
        <position position="9"/>
    </location>
    <ligand>
        <name>Mn(2+)</name>
        <dbReference type="ChEBI" id="CHEBI:29035"/>
        <label>1</label>
    </ligand>
</feature>
<dbReference type="GO" id="GO:0030145">
    <property type="term" value="F:manganese ion binding"/>
    <property type="evidence" value="ECO:0007669"/>
    <property type="project" value="UniProtKB-UniRule"/>
</dbReference>
<dbReference type="SUPFAM" id="SSF56300">
    <property type="entry name" value="Metallo-dependent phosphatases"/>
    <property type="match status" value="1"/>
</dbReference>
<evidence type="ECO:0000256" key="2">
    <source>
        <dbReference type="ARBA" id="ARBA00022516"/>
    </source>
</evidence>
<keyword evidence="5 10" id="KW-0479">Metal-binding</keyword>
<evidence type="ECO:0000259" key="11">
    <source>
        <dbReference type="Pfam" id="PF00149"/>
    </source>
</evidence>
<dbReference type="Gene3D" id="3.60.21.10">
    <property type="match status" value="1"/>
</dbReference>
<keyword evidence="4 10" id="KW-0441">Lipid A biosynthesis</keyword>
<keyword evidence="6 10" id="KW-0378">Hydrolase</keyword>
<evidence type="ECO:0000256" key="6">
    <source>
        <dbReference type="ARBA" id="ARBA00022801"/>
    </source>
</evidence>
<feature type="binding site" evidence="10">
    <location>
        <position position="198"/>
    </location>
    <ligand>
        <name>Mn(2+)</name>
        <dbReference type="ChEBI" id="CHEBI:29035"/>
        <label>1</label>
    </ligand>
</feature>
<keyword evidence="1 10" id="KW-1003">Cell membrane</keyword>
<dbReference type="PANTHER" id="PTHR34990:SF1">
    <property type="entry name" value="UDP-2,3-DIACYLGLUCOSAMINE HYDROLASE"/>
    <property type="match status" value="1"/>
</dbReference>
<dbReference type="GO" id="GO:0008758">
    <property type="term" value="F:UDP-2,3-diacylglucosamine hydrolase activity"/>
    <property type="evidence" value="ECO:0007669"/>
    <property type="project" value="UniProtKB-UniRule"/>
</dbReference>
<accession>A0A1A9RDP5</accession>
<evidence type="ECO:0000256" key="8">
    <source>
        <dbReference type="ARBA" id="ARBA00023136"/>
    </source>
</evidence>
<dbReference type="EC" id="3.6.1.54" evidence="10"/>
<evidence type="ECO:0000256" key="5">
    <source>
        <dbReference type="ARBA" id="ARBA00022723"/>
    </source>
</evidence>
<keyword evidence="2 10" id="KW-0444">Lipid biosynthesis</keyword>
<dbReference type="CDD" id="cd07398">
    <property type="entry name" value="MPP_YbbF-LpxH"/>
    <property type="match status" value="1"/>
</dbReference>
<dbReference type="GO" id="GO:0005737">
    <property type="term" value="C:cytoplasm"/>
    <property type="evidence" value="ECO:0007669"/>
    <property type="project" value="InterPro"/>
</dbReference>
<feature type="domain" description="Calcineurin-like phosphoesterase" evidence="11">
    <location>
        <begin position="5"/>
        <end position="200"/>
    </location>
</feature>
<dbReference type="InterPro" id="IPR010138">
    <property type="entry name" value="UDP-diacylglucosamine_Hdrlase"/>
</dbReference>
<evidence type="ECO:0000256" key="9">
    <source>
        <dbReference type="ARBA" id="ARBA00023211"/>
    </source>
</evidence>
<name>A0A1A9RDP5_EIKCO</name>
<evidence type="ECO:0000256" key="4">
    <source>
        <dbReference type="ARBA" id="ARBA00022556"/>
    </source>
</evidence>
<keyword evidence="3 10" id="KW-0997">Cell inner membrane</keyword>
<keyword evidence="9 10" id="KW-0464">Manganese</keyword>
<protein>
    <recommendedName>
        <fullName evidence="10">UDP-2,3-diacylglucosamine hydrolase</fullName>
        <ecNumber evidence="10">3.6.1.54</ecNumber>
    </recommendedName>
    <alternativeName>
        <fullName evidence="10">UDP-2,3-diacylglucosamine diphosphatase</fullName>
    </alternativeName>
</protein>
<feature type="binding site" evidence="10">
    <location>
        <position position="11"/>
    </location>
    <ligand>
        <name>Mn(2+)</name>
        <dbReference type="ChEBI" id="CHEBI:29035"/>
        <label>1</label>
    </ligand>
</feature>
<gene>
    <name evidence="10" type="primary">lpxH</name>
    <name evidence="12" type="ORF">A7P85_04210</name>
</gene>
<feature type="binding site" evidence="10">
    <location>
        <position position="42"/>
    </location>
    <ligand>
        <name>Mn(2+)</name>
        <dbReference type="ChEBI" id="CHEBI:29035"/>
        <label>1</label>
    </ligand>
</feature>
<keyword evidence="7 10" id="KW-0443">Lipid metabolism</keyword>
<dbReference type="GO" id="GO:0019897">
    <property type="term" value="C:extrinsic component of plasma membrane"/>
    <property type="evidence" value="ECO:0007669"/>
    <property type="project" value="UniProtKB-UniRule"/>
</dbReference>
<comment type="function">
    <text evidence="10">Hydrolyzes the pyrophosphate bond of UDP-2,3-diacylglucosamine to yield 2,3-diacylglucosamine 1-phosphate (lipid X) and UMP by catalyzing the attack of water at the alpha-P atom. Involved in the biosynthesis of lipid A, a phosphorylated glycolipid that anchors the lipopolysaccharide to the outer membrane of the cell.</text>
</comment>
<evidence type="ECO:0000313" key="12">
    <source>
        <dbReference type="EMBL" id="OAM16975.1"/>
    </source>
</evidence>
<dbReference type="InterPro" id="IPR004843">
    <property type="entry name" value="Calcineurin-like_PHP"/>
</dbReference>
<feature type="binding site" evidence="10">
    <location>
        <begin position="79"/>
        <end position="80"/>
    </location>
    <ligand>
        <name>substrate</name>
    </ligand>
</feature>
<proteinExistence type="inferred from homology"/>
<feature type="binding site" evidence="10">
    <location>
        <position position="160"/>
    </location>
    <ligand>
        <name>substrate</name>
    </ligand>
</feature>
<evidence type="ECO:0000256" key="10">
    <source>
        <dbReference type="HAMAP-Rule" id="MF_00575"/>
    </source>
</evidence>
<evidence type="ECO:0000256" key="1">
    <source>
        <dbReference type="ARBA" id="ARBA00022475"/>
    </source>
</evidence>
<feature type="binding site" evidence="10">
    <location>
        <position position="196"/>
    </location>
    <ligand>
        <name>Mn(2+)</name>
        <dbReference type="ChEBI" id="CHEBI:29035"/>
        <label>2</label>
    </ligand>
</feature>
<dbReference type="GO" id="GO:0009245">
    <property type="term" value="P:lipid A biosynthetic process"/>
    <property type="evidence" value="ECO:0007669"/>
    <property type="project" value="UniProtKB-UniRule"/>
</dbReference>
<dbReference type="RefSeq" id="WP_064104260.1">
    <property type="nucleotide sequence ID" value="NZ_LXSF01000003.1"/>
</dbReference>
<evidence type="ECO:0000256" key="7">
    <source>
        <dbReference type="ARBA" id="ARBA00023098"/>
    </source>
</evidence>
<dbReference type="UniPathway" id="UPA00359">
    <property type="reaction ID" value="UER00480"/>
</dbReference>
<feature type="binding site" evidence="10">
    <location>
        <position position="196"/>
    </location>
    <ligand>
        <name>substrate</name>
    </ligand>
</feature>
<organism evidence="12 13">
    <name type="scientific">Eikenella corrodens</name>
    <dbReference type="NCBI Taxonomy" id="539"/>
    <lineage>
        <taxon>Bacteria</taxon>
        <taxon>Pseudomonadati</taxon>
        <taxon>Pseudomonadota</taxon>
        <taxon>Betaproteobacteria</taxon>
        <taxon>Neisseriales</taxon>
        <taxon>Neisseriaceae</taxon>
        <taxon>Eikenella</taxon>
    </lineage>
</organism>
<feature type="binding site" evidence="10">
    <location>
        <position position="167"/>
    </location>
    <ligand>
        <name>substrate</name>
    </ligand>
</feature>
<dbReference type="NCBIfam" id="TIGR01854">
    <property type="entry name" value="lipid_A_lpxH"/>
    <property type="match status" value="1"/>
</dbReference>
<dbReference type="InterPro" id="IPR043461">
    <property type="entry name" value="LpxH-like"/>
</dbReference>
<comment type="cofactor">
    <cofactor evidence="10">
        <name>Mn(2+)</name>
        <dbReference type="ChEBI" id="CHEBI:29035"/>
    </cofactor>
    <text evidence="10">Binds 2 Mn(2+) ions per subunit in a binuclear metal center.</text>
</comment>
<dbReference type="Proteomes" id="UP000078003">
    <property type="component" value="Unassembled WGS sequence"/>
</dbReference>
<dbReference type="InterPro" id="IPR029052">
    <property type="entry name" value="Metallo-depent_PP-like"/>
</dbReference>
<evidence type="ECO:0000313" key="13">
    <source>
        <dbReference type="Proteomes" id="UP000078003"/>
    </source>
</evidence>
<comment type="pathway">
    <text evidence="10">Glycolipid biosynthesis; lipid IV(A) biosynthesis; lipid IV(A) from (3R)-3-hydroxytetradecanoyl-[acyl-carrier-protein] and UDP-N-acetyl-alpha-D-glucosamine: step 4/6.</text>
</comment>
<reference evidence="13" key="1">
    <citation type="submission" date="2016-05" db="EMBL/GenBank/DDBJ databases">
        <title>Draft genome of Corynebacterium afermentans subsp. afermentans LCDC 88199T.</title>
        <authorList>
            <person name="Bernier A.-M."/>
            <person name="Bernard K."/>
        </authorList>
    </citation>
    <scope>NUCLEOTIDE SEQUENCE [LARGE SCALE GENOMIC DNA]</scope>
    <source>
        <strain evidence="13">NML01-0328</strain>
    </source>
</reference>
<dbReference type="PANTHER" id="PTHR34990">
    <property type="entry name" value="UDP-2,3-DIACYLGLUCOSAMINE HYDROLASE-RELATED"/>
    <property type="match status" value="1"/>
</dbReference>
<comment type="similarity">
    <text evidence="10">Belongs to the LpxH family.</text>
</comment>
<feature type="binding site" evidence="10">
    <location>
        <position position="164"/>
    </location>
    <ligand>
        <name>substrate</name>
    </ligand>
</feature>
<feature type="binding site" evidence="10">
    <location>
        <position position="42"/>
    </location>
    <ligand>
        <name>Mn(2+)</name>
        <dbReference type="ChEBI" id="CHEBI:29035"/>
        <label>2</label>
    </ligand>
</feature>
<dbReference type="AlphaFoldDB" id="A0A1A9RDP5"/>
<keyword evidence="8 10" id="KW-0472">Membrane</keyword>
<sequence>MNQTIFIADLHLSEHSPELTKLFLRQLHQWQNTADALYILGDLFDAWVGDDDHSPFNDHIAAELKAFAQHKPVYFIPGNRDFLLGQDFASRSGMTLLPEQHPIILYGRPYLLTHGDELCTADLPYMQFRAQSRQPQWQAVILAKPLAERRLLAQQIRQMSERGKAENGKSAVSDVTEEAVSALMAQHPGADLIHGHTHRPATHQHTLPNGQSFTRFVLQDWYNKEGGCLVVSPEGVSAQHLALD</sequence>
<feature type="binding site" evidence="10">
    <location>
        <position position="122"/>
    </location>
    <ligand>
        <name>substrate</name>
    </ligand>
</feature>
<dbReference type="NCBIfam" id="NF003743">
    <property type="entry name" value="PRK05340.1"/>
    <property type="match status" value="1"/>
</dbReference>
<evidence type="ECO:0000256" key="3">
    <source>
        <dbReference type="ARBA" id="ARBA00022519"/>
    </source>
</evidence>
<feature type="binding site" evidence="10">
    <location>
        <position position="114"/>
    </location>
    <ligand>
        <name>Mn(2+)</name>
        <dbReference type="ChEBI" id="CHEBI:29035"/>
        <label>2</label>
    </ligand>
</feature>
<comment type="catalytic activity">
    <reaction evidence="10">
        <text>UDP-2-N,3-O-bis[(3R)-3-hydroxytetradecanoyl]-alpha-D-glucosamine + H2O = 2-N,3-O-bis[(3R)-3-hydroxytetradecanoyl]-alpha-D-glucosaminyl 1-phosphate + UMP + 2 H(+)</text>
        <dbReference type="Rhea" id="RHEA:25213"/>
        <dbReference type="ChEBI" id="CHEBI:15377"/>
        <dbReference type="ChEBI" id="CHEBI:15378"/>
        <dbReference type="ChEBI" id="CHEBI:57865"/>
        <dbReference type="ChEBI" id="CHEBI:57957"/>
        <dbReference type="ChEBI" id="CHEBI:78847"/>
        <dbReference type="EC" id="3.6.1.54"/>
    </reaction>
</comment>
<feature type="binding site" evidence="10">
    <location>
        <position position="79"/>
    </location>
    <ligand>
        <name>Mn(2+)</name>
        <dbReference type="ChEBI" id="CHEBI:29035"/>
        <label>2</label>
    </ligand>
</feature>
<comment type="caution">
    <text evidence="12">The sequence shown here is derived from an EMBL/GenBank/DDBJ whole genome shotgun (WGS) entry which is preliminary data.</text>
</comment>
<dbReference type="HAMAP" id="MF_00575">
    <property type="entry name" value="LpxH"/>
    <property type="match status" value="1"/>
</dbReference>
<comment type="subcellular location">
    <subcellularLocation>
        <location evidence="10">Cell inner membrane</location>
        <topology evidence="10">Peripheral membrane protein</topology>
        <orientation evidence="10">Cytoplasmic side</orientation>
    </subcellularLocation>
</comment>
<dbReference type="EMBL" id="LXSF01000003">
    <property type="protein sequence ID" value="OAM16975.1"/>
    <property type="molecule type" value="Genomic_DNA"/>
</dbReference>
<dbReference type="Pfam" id="PF00149">
    <property type="entry name" value="Metallophos"/>
    <property type="match status" value="1"/>
</dbReference>